<organism evidence="1 2">
    <name type="scientific">Clostridium bovifaecis</name>
    <dbReference type="NCBI Taxonomy" id="2184719"/>
    <lineage>
        <taxon>Bacteria</taxon>
        <taxon>Bacillati</taxon>
        <taxon>Bacillota</taxon>
        <taxon>Clostridia</taxon>
        <taxon>Eubacteriales</taxon>
        <taxon>Clostridiaceae</taxon>
        <taxon>Clostridium</taxon>
    </lineage>
</organism>
<sequence>MGRISILIRINKEREYIFKNKTSTLILFLMLVLGITVCSNENKITVKDASKVLATVNGKKITQQQIDMARISSIFPEKESIEKSIDEELLLEKAKDLKISIPDNEAKTEVKKQRDLYEDMLNKADNKDEVKITLDNLIKN</sequence>
<dbReference type="AlphaFoldDB" id="A0A6I6EZB0"/>
<name>A0A6I6EZB0_9CLOT</name>
<proteinExistence type="predicted"/>
<evidence type="ECO:0000313" key="2">
    <source>
        <dbReference type="Proteomes" id="UP000422764"/>
    </source>
</evidence>
<accession>A0A6I6EZB0</accession>
<evidence type="ECO:0000313" key="1">
    <source>
        <dbReference type="EMBL" id="QGU94334.1"/>
    </source>
</evidence>
<dbReference type="SUPFAM" id="SSF109998">
    <property type="entry name" value="Triger factor/SurA peptide-binding domain-like"/>
    <property type="match status" value="1"/>
</dbReference>
<reference evidence="1 2" key="1">
    <citation type="submission" date="2019-12" db="EMBL/GenBank/DDBJ databases">
        <title>Genome sequenceing of Clostridium bovifaecis.</title>
        <authorList>
            <person name="Yao Y."/>
        </authorList>
    </citation>
    <scope>NUCLEOTIDE SEQUENCE [LARGE SCALE GENOMIC DNA]</scope>
    <source>
        <strain evidence="1 2">BXX</strain>
    </source>
</reference>
<gene>
    <name evidence="1" type="ORF">GOM49_03730</name>
</gene>
<dbReference type="InterPro" id="IPR027304">
    <property type="entry name" value="Trigger_fact/SurA_dom_sf"/>
</dbReference>
<dbReference type="Proteomes" id="UP000422764">
    <property type="component" value="Chromosome"/>
</dbReference>
<protein>
    <submittedName>
        <fullName evidence="1">Uncharacterized protein</fullName>
    </submittedName>
</protein>
<dbReference type="EMBL" id="CP046522">
    <property type="protein sequence ID" value="QGU94334.1"/>
    <property type="molecule type" value="Genomic_DNA"/>
</dbReference>
<keyword evidence="2" id="KW-1185">Reference proteome</keyword>
<dbReference type="Gene3D" id="1.10.4030.10">
    <property type="entry name" value="Porin chaperone SurA, peptide-binding domain"/>
    <property type="match status" value="1"/>
</dbReference>